<dbReference type="InterPro" id="IPR036412">
    <property type="entry name" value="HAD-like_sf"/>
</dbReference>
<dbReference type="Gene3D" id="3.40.50.1000">
    <property type="entry name" value="HAD superfamily/HAD-like"/>
    <property type="match status" value="1"/>
</dbReference>
<dbReference type="InterPro" id="IPR023214">
    <property type="entry name" value="HAD_sf"/>
</dbReference>
<protein>
    <recommendedName>
        <fullName evidence="3">HAD hydrolase, family IA</fullName>
    </recommendedName>
</protein>
<dbReference type="Pfam" id="PF13419">
    <property type="entry name" value="HAD_2"/>
    <property type="match status" value="1"/>
</dbReference>
<sequence>MGSIEELSFSAPPQVVSASGLLFDFDGRFPLPNNFTLDTKDDLIIPRIGTVIDSTEAVVKHWHKQAALMGVDPNVILATSHGRRSIDTFQIYDPSKANWEYISHQEGLIPKEFGQNAVEIPGARKLLASLESVNAPWAVCTSATRALLDGWIEILKLAHPRCIVVAEDVEQGKPHPDCYLLGRERLGLPGDSHMIVFEDAPSGVRAGKAAGFKVVGLATTHTVEQVQEAGADWIVRDLSSVTLKDFHDGVVRIEITNALVRA</sequence>
<name>A0AAV9N1C7_9EURO</name>
<evidence type="ECO:0008006" key="3">
    <source>
        <dbReference type="Google" id="ProtNLM"/>
    </source>
</evidence>
<comment type="caution">
    <text evidence="1">The sequence shown here is derived from an EMBL/GenBank/DDBJ whole genome shotgun (WGS) entry which is preliminary data.</text>
</comment>
<dbReference type="GeneID" id="89974549"/>
<reference evidence="1 2" key="1">
    <citation type="submission" date="2023-08" db="EMBL/GenBank/DDBJ databases">
        <title>Black Yeasts Isolated from many extreme environments.</title>
        <authorList>
            <person name="Coleine C."/>
            <person name="Stajich J.E."/>
            <person name="Selbmann L."/>
        </authorList>
    </citation>
    <scope>NUCLEOTIDE SEQUENCE [LARGE SCALE GENOMIC DNA]</scope>
    <source>
        <strain evidence="1 2">CCFEE 5792</strain>
    </source>
</reference>
<keyword evidence="2" id="KW-1185">Reference proteome</keyword>
<evidence type="ECO:0000313" key="2">
    <source>
        <dbReference type="Proteomes" id="UP001358417"/>
    </source>
</evidence>
<dbReference type="PANTHER" id="PTHR43481:SF4">
    <property type="entry name" value="GLYCEROL-1-PHOSPHATE PHOSPHOHYDROLASE 1-RELATED"/>
    <property type="match status" value="1"/>
</dbReference>
<dbReference type="SUPFAM" id="SSF56784">
    <property type="entry name" value="HAD-like"/>
    <property type="match status" value="1"/>
</dbReference>
<dbReference type="PANTHER" id="PTHR43481">
    <property type="entry name" value="FRUCTOSE-1-PHOSPHATE PHOSPHATASE"/>
    <property type="match status" value="1"/>
</dbReference>
<dbReference type="CDD" id="cd07527">
    <property type="entry name" value="HAD_ScGPP-like"/>
    <property type="match status" value="1"/>
</dbReference>
<dbReference type="NCBIfam" id="TIGR01509">
    <property type="entry name" value="HAD-SF-IA-v3"/>
    <property type="match status" value="1"/>
</dbReference>
<dbReference type="Gene3D" id="1.10.150.240">
    <property type="entry name" value="Putative phosphatase, domain 2"/>
    <property type="match status" value="1"/>
</dbReference>
<proteinExistence type="predicted"/>
<dbReference type="InterPro" id="IPR023198">
    <property type="entry name" value="PGP-like_dom2"/>
</dbReference>
<dbReference type="InterPro" id="IPR006439">
    <property type="entry name" value="HAD-SF_hydro_IA"/>
</dbReference>
<dbReference type="Proteomes" id="UP001358417">
    <property type="component" value="Unassembled WGS sequence"/>
</dbReference>
<dbReference type="AlphaFoldDB" id="A0AAV9N1C7"/>
<organism evidence="1 2">
    <name type="scientific">Exophiala bonariae</name>
    <dbReference type="NCBI Taxonomy" id="1690606"/>
    <lineage>
        <taxon>Eukaryota</taxon>
        <taxon>Fungi</taxon>
        <taxon>Dikarya</taxon>
        <taxon>Ascomycota</taxon>
        <taxon>Pezizomycotina</taxon>
        <taxon>Eurotiomycetes</taxon>
        <taxon>Chaetothyriomycetidae</taxon>
        <taxon>Chaetothyriales</taxon>
        <taxon>Herpotrichiellaceae</taxon>
        <taxon>Exophiala</taxon>
    </lineage>
</organism>
<dbReference type="InterPro" id="IPR051806">
    <property type="entry name" value="HAD-like_SPP"/>
</dbReference>
<dbReference type="EMBL" id="JAVRRD010000024">
    <property type="protein sequence ID" value="KAK5047712.1"/>
    <property type="molecule type" value="Genomic_DNA"/>
</dbReference>
<evidence type="ECO:0000313" key="1">
    <source>
        <dbReference type="EMBL" id="KAK5047712.1"/>
    </source>
</evidence>
<accession>A0AAV9N1C7</accession>
<dbReference type="RefSeq" id="XP_064703239.1">
    <property type="nucleotide sequence ID" value="XM_064849938.1"/>
</dbReference>
<gene>
    <name evidence="1" type="ORF">LTR84_006377</name>
</gene>
<dbReference type="GO" id="GO:0050308">
    <property type="term" value="F:sugar-phosphatase activity"/>
    <property type="evidence" value="ECO:0007669"/>
    <property type="project" value="TreeGrafter"/>
</dbReference>
<dbReference type="InterPro" id="IPR041492">
    <property type="entry name" value="HAD_2"/>
</dbReference>